<evidence type="ECO:0000256" key="1">
    <source>
        <dbReference type="SAM" id="MobiDB-lite"/>
    </source>
</evidence>
<gene>
    <name evidence="2" type="ORF">MKZ38_004173</name>
</gene>
<feature type="region of interest" description="Disordered" evidence="1">
    <location>
        <begin position="68"/>
        <end position="96"/>
    </location>
</feature>
<name>A0AAD5RMW0_9PEZI</name>
<feature type="compositionally biased region" description="Low complexity" evidence="1">
    <location>
        <begin position="1"/>
        <end position="13"/>
    </location>
</feature>
<dbReference type="AlphaFoldDB" id="A0AAD5RMW0"/>
<feature type="region of interest" description="Disordered" evidence="1">
    <location>
        <begin position="1"/>
        <end position="43"/>
    </location>
</feature>
<feature type="compositionally biased region" description="Polar residues" evidence="1">
    <location>
        <begin position="86"/>
        <end position="96"/>
    </location>
</feature>
<protein>
    <submittedName>
        <fullName evidence="2">Uncharacterized protein</fullName>
    </submittedName>
</protein>
<reference evidence="2" key="1">
    <citation type="submission" date="2022-07" db="EMBL/GenBank/DDBJ databases">
        <title>Draft genome sequence of Zalerion maritima ATCC 34329, a (micro)plastics degrading marine fungus.</title>
        <authorList>
            <person name="Paco A."/>
            <person name="Goncalves M.F.M."/>
            <person name="Rocha-Santos T.A.P."/>
            <person name="Alves A."/>
        </authorList>
    </citation>
    <scope>NUCLEOTIDE SEQUENCE</scope>
    <source>
        <strain evidence="2">ATCC 34329</strain>
    </source>
</reference>
<dbReference type="Pfam" id="PF09495">
    <property type="entry name" value="DUF2462"/>
    <property type="match status" value="1"/>
</dbReference>
<evidence type="ECO:0000313" key="2">
    <source>
        <dbReference type="EMBL" id="KAJ2898114.1"/>
    </source>
</evidence>
<accession>A0AAD5RMW0</accession>
<dbReference type="InterPro" id="IPR019034">
    <property type="entry name" value="UPF0390"/>
</dbReference>
<sequence>MAQGAPKKLGSKPTPKPKGLLKKGAKVLKPKTKKANKTVNSQKIRKQFSSGIITRTEALLGERAGHLEMIGKGKKGKAKDKNAKGSRQTGGTRKFG</sequence>
<feature type="compositionally biased region" description="Basic residues" evidence="1">
    <location>
        <begin position="19"/>
        <end position="36"/>
    </location>
</feature>
<organism evidence="2 3">
    <name type="scientific">Zalerion maritima</name>
    <dbReference type="NCBI Taxonomy" id="339359"/>
    <lineage>
        <taxon>Eukaryota</taxon>
        <taxon>Fungi</taxon>
        <taxon>Dikarya</taxon>
        <taxon>Ascomycota</taxon>
        <taxon>Pezizomycotina</taxon>
        <taxon>Sordariomycetes</taxon>
        <taxon>Lulworthiomycetidae</taxon>
        <taxon>Lulworthiales</taxon>
        <taxon>Lulworthiaceae</taxon>
        <taxon>Zalerion</taxon>
    </lineage>
</organism>
<evidence type="ECO:0000313" key="3">
    <source>
        <dbReference type="Proteomes" id="UP001201980"/>
    </source>
</evidence>
<dbReference type="EMBL" id="JAKWBI020000244">
    <property type="protein sequence ID" value="KAJ2898114.1"/>
    <property type="molecule type" value="Genomic_DNA"/>
</dbReference>
<dbReference type="Proteomes" id="UP001201980">
    <property type="component" value="Unassembled WGS sequence"/>
</dbReference>
<proteinExistence type="predicted"/>
<keyword evidence="3" id="KW-1185">Reference proteome</keyword>
<comment type="caution">
    <text evidence="2">The sequence shown here is derived from an EMBL/GenBank/DDBJ whole genome shotgun (WGS) entry which is preliminary data.</text>
</comment>